<evidence type="ECO:0000313" key="7">
    <source>
        <dbReference type="EMBL" id="ADZ25009.1"/>
    </source>
</evidence>
<evidence type="ECO:0000256" key="4">
    <source>
        <dbReference type="PIRSR" id="PIRSR015582-1"/>
    </source>
</evidence>
<reference evidence="7" key="1">
    <citation type="journal article" date="2011" name="Mol. Biosyst.">
        <title>Insights into the complex biosynthesis of the leupyrrins in Sorangium cellulosum So ce690.</title>
        <authorList>
            <person name="Kopp M."/>
            <person name="Irschik H."/>
            <person name="Gemperlein K."/>
            <person name="Buntin K."/>
            <person name="Meiser P."/>
            <person name="Weissman K.J."/>
            <person name="Bode H.B."/>
            <person name="Muller R."/>
        </authorList>
    </citation>
    <scope>NUCLEOTIDE SEQUENCE</scope>
    <source>
        <strain evidence="7">So ce690</strain>
    </source>
</reference>
<proteinExistence type="predicted"/>
<evidence type="ECO:0000259" key="6">
    <source>
        <dbReference type="Pfam" id="PF03328"/>
    </source>
</evidence>
<dbReference type="GO" id="GO:0003824">
    <property type="term" value="F:catalytic activity"/>
    <property type="evidence" value="ECO:0007669"/>
    <property type="project" value="InterPro"/>
</dbReference>
<keyword evidence="3 5" id="KW-0460">Magnesium</keyword>
<feature type="binding site" evidence="5">
    <location>
        <position position="129"/>
    </location>
    <ligand>
        <name>Mg(2+)</name>
        <dbReference type="ChEBI" id="CHEBI:18420"/>
    </ligand>
</feature>
<dbReference type="InterPro" id="IPR011206">
    <property type="entry name" value="Citrate_lyase_beta/mcl1/mcl2"/>
</dbReference>
<dbReference type="GO" id="GO:0000287">
    <property type="term" value="F:magnesium ion binding"/>
    <property type="evidence" value="ECO:0007669"/>
    <property type="project" value="TreeGrafter"/>
</dbReference>
<evidence type="ECO:0000256" key="3">
    <source>
        <dbReference type="ARBA" id="ARBA00022842"/>
    </source>
</evidence>
<dbReference type="InterPro" id="IPR040442">
    <property type="entry name" value="Pyrv_kinase-like_dom_sf"/>
</dbReference>
<dbReference type="GO" id="GO:0006107">
    <property type="term" value="P:oxaloacetate metabolic process"/>
    <property type="evidence" value="ECO:0007669"/>
    <property type="project" value="TreeGrafter"/>
</dbReference>
<sequence>MIVQFTKFCRSVLFVTALRPDRYVKCQEAGADISLVDLEDSVSGNDKHVARKEAERFFTAKASGSGLRAVRINAISHQEGLRDLLAILDYAAKPDIIAIPKVESPRDVEIAELVLRDQCRETGYLAIVETARGIENVFDIARSSSRLRALVFGSADYSFSIGSSMSDGVLYHARSRIVTAARAAGIHAIDTACFDIRNTARLDAEARMCREMGFSGKAAIHPSQLRWINAAFSPDDETLEKARRIVAASRESNQNVCVVDGMMVGIPIVDAARRILSEFDGGGRGEAPLREGPRESDG</sequence>
<dbReference type="PANTHER" id="PTHR32308:SF0">
    <property type="entry name" value="HPCH_HPAI ALDOLASE_CITRATE LYASE DOMAIN-CONTAINING PROTEIN"/>
    <property type="match status" value="1"/>
</dbReference>
<feature type="binding site" evidence="4">
    <location>
        <position position="129"/>
    </location>
    <ligand>
        <name>substrate</name>
    </ligand>
</feature>
<name>F1B9R7_SORCE</name>
<gene>
    <name evidence="7" type="primary">leu20</name>
</gene>
<dbReference type="EMBL" id="HM639990">
    <property type="protein sequence ID" value="ADZ25009.1"/>
    <property type="molecule type" value="Genomic_DNA"/>
</dbReference>
<feature type="binding site" evidence="4">
    <location>
        <position position="71"/>
    </location>
    <ligand>
        <name>substrate</name>
    </ligand>
</feature>
<organism evidence="7">
    <name type="scientific">Sorangium cellulosum</name>
    <name type="common">Polyangium cellulosum</name>
    <dbReference type="NCBI Taxonomy" id="56"/>
    <lineage>
        <taxon>Bacteria</taxon>
        <taxon>Pseudomonadati</taxon>
        <taxon>Myxococcota</taxon>
        <taxon>Polyangia</taxon>
        <taxon>Polyangiales</taxon>
        <taxon>Polyangiaceae</taxon>
        <taxon>Sorangium</taxon>
    </lineage>
</organism>
<evidence type="ECO:0000256" key="2">
    <source>
        <dbReference type="ARBA" id="ARBA00022723"/>
    </source>
</evidence>
<dbReference type="AlphaFoldDB" id="F1B9R7"/>
<protein>
    <submittedName>
        <fullName evidence="7">HpcH/HpaI aldolase</fullName>
    </submittedName>
</protein>
<dbReference type="Gene3D" id="3.20.20.60">
    <property type="entry name" value="Phosphoenolpyruvate-binding domains"/>
    <property type="match status" value="1"/>
</dbReference>
<feature type="domain" description="HpcH/HpaI aldolase/citrate lyase" evidence="6">
    <location>
        <begin position="10"/>
        <end position="222"/>
    </location>
</feature>
<dbReference type="InterPro" id="IPR005000">
    <property type="entry name" value="Aldolase/citrate-lyase_domain"/>
</dbReference>
<evidence type="ECO:0000256" key="1">
    <source>
        <dbReference type="ARBA" id="ARBA00001946"/>
    </source>
</evidence>
<accession>F1B9R7</accession>
<feature type="binding site" evidence="5">
    <location>
        <position position="156"/>
    </location>
    <ligand>
        <name>Mg(2+)</name>
        <dbReference type="ChEBI" id="CHEBI:18420"/>
    </ligand>
</feature>
<comment type="cofactor">
    <cofactor evidence="1">
        <name>Mg(2+)</name>
        <dbReference type="ChEBI" id="CHEBI:18420"/>
    </cofactor>
</comment>
<dbReference type="PANTHER" id="PTHR32308">
    <property type="entry name" value="LYASE BETA SUBUNIT, PUTATIVE (AFU_ORTHOLOGUE AFUA_4G13030)-RELATED"/>
    <property type="match status" value="1"/>
</dbReference>
<dbReference type="InterPro" id="IPR015813">
    <property type="entry name" value="Pyrv/PenolPyrv_kinase-like_dom"/>
</dbReference>
<evidence type="ECO:0000256" key="5">
    <source>
        <dbReference type="PIRSR" id="PIRSR015582-2"/>
    </source>
</evidence>
<keyword evidence="2 5" id="KW-0479">Metal-binding</keyword>
<dbReference type="SUPFAM" id="SSF51621">
    <property type="entry name" value="Phosphoenolpyruvate/pyruvate domain"/>
    <property type="match status" value="1"/>
</dbReference>
<dbReference type="PIRSF" id="PIRSF015582">
    <property type="entry name" value="Cit_lyase_B"/>
    <property type="match status" value="1"/>
</dbReference>
<dbReference type="Pfam" id="PF03328">
    <property type="entry name" value="HpcH_HpaI"/>
    <property type="match status" value="1"/>
</dbReference>